<accession>A0A1X7U1H1</accession>
<sequence>MSLSVLLLVVLFGIATAQPSERCAATPSTWSGYIYAIEFRLGKLELLISLANYDRESQKIKITDTDVSPGSPKRTTLEEWSTKTRYVSENGQCRKERIEEAEFPKFGVPEGAKRIGAPEYLGSKLPNLGVLVEQYSRAGSEGEFFGTFAPIGNGEMCVPIITSTLTVVPLAESLLEYVNVTTTLPVDPFSIPPGCK</sequence>
<name>A0A1X7U1H1_AMPQE</name>
<evidence type="ECO:0000256" key="1">
    <source>
        <dbReference type="SAM" id="SignalP"/>
    </source>
</evidence>
<dbReference type="InParanoid" id="A0A1X7U1H1"/>
<reference evidence="2" key="1">
    <citation type="submission" date="2017-05" db="UniProtKB">
        <authorList>
            <consortium name="EnsemblMetazoa"/>
        </authorList>
    </citation>
    <scope>IDENTIFICATION</scope>
</reference>
<dbReference type="OrthoDB" id="6084362at2759"/>
<proteinExistence type="predicted"/>
<dbReference type="AlphaFoldDB" id="A0A1X7U1H1"/>
<protein>
    <submittedName>
        <fullName evidence="2">Uncharacterized protein</fullName>
    </submittedName>
</protein>
<dbReference type="EnsemblMetazoa" id="Aqu2.1.21224_001">
    <property type="protein sequence ID" value="Aqu2.1.21224_001"/>
    <property type="gene ID" value="Aqu2.1.21224"/>
</dbReference>
<feature type="chain" id="PRO_5012710942" evidence="1">
    <location>
        <begin position="18"/>
        <end position="196"/>
    </location>
</feature>
<evidence type="ECO:0000313" key="2">
    <source>
        <dbReference type="EnsemblMetazoa" id="Aqu2.1.21224_001"/>
    </source>
</evidence>
<organism evidence="2">
    <name type="scientific">Amphimedon queenslandica</name>
    <name type="common">Sponge</name>
    <dbReference type="NCBI Taxonomy" id="400682"/>
    <lineage>
        <taxon>Eukaryota</taxon>
        <taxon>Metazoa</taxon>
        <taxon>Porifera</taxon>
        <taxon>Demospongiae</taxon>
        <taxon>Heteroscleromorpha</taxon>
        <taxon>Haplosclerida</taxon>
        <taxon>Niphatidae</taxon>
        <taxon>Amphimedon</taxon>
    </lineage>
</organism>
<feature type="signal peptide" evidence="1">
    <location>
        <begin position="1"/>
        <end position="17"/>
    </location>
</feature>
<keyword evidence="1" id="KW-0732">Signal</keyword>